<proteinExistence type="predicted"/>
<feature type="region of interest" description="Disordered" evidence="1">
    <location>
        <begin position="63"/>
        <end position="85"/>
    </location>
</feature>
<gene>
    <name evidence="2" type="ORF">HAHE_34180</name>
</gene>
<organism evidence="2 3">
    <name type="scientific">Haloferula helveola</name>
    <dbReference type="NCBI Taxonomy" id="490095"/>
    <lineage>
        <taxon>Bacteria</taxon>
        <taxon>Pseudomonadati</taxon>
        <taxon>Verrucomicrobiota</taxon>
        <taxon>Verrucomicrobiia</taxon>
        <taxon>Verrucomicrobiales</taxon>
        <taxon>Verrucomicrobiaceae</taxon>
        <taxon>Haloferula</taxon>
    </lineage>
</organism>
<accession>A0ABM7RGX7</accession>
<sequence>MAWAAWQWFRPYEWAPDPAALAKINFSQVRRDRDYHWLDVRVRILDPARHDLSKGVALVFPDGREKRPDGLTLEGQGESGLDADGPSLAHVEAISFRFWMEPGDLSGPLQLQLNDGLLKVRSKSGPPELEDGETETFYTCRW</sequence>
<dbReference type="EMBL" id="AP024702">
    <property type="protein sequence ID" value="BCX49510.1"/>
    <property type="molecule type" value="Genomic_DNA"/>
</dbReference>
<evidence type="ECO:0008006" key="4">
    <source>
        <dbReference type="Google" id="ProtNLM"/>
    </source>
</evidence>
<dbReference type="Proteomes" id="UP001374893">
    <property type="component" value="Chromosome"/>
</dbReference>
<evidence type="ECO:0000256" key="1">
    <source>
        <dbReference type="SAM" id="MobiDB-lite"/>
    </source>
</evidence>
<reference evidence="2 3" key="1">
    <citation type="submission" date="2021-06" db="EMBL/GenBank/DDBJ databases">
        <title>Complete genome of Haloferula helveola possessing various polysaccharide degrading enzymes.</title>
        <authorList>
            <person name="Takami H."/>
            <person name="Huang C."/>
            <person name="Hamasaki K."/>
        </authorList>
    </citation>
    <scope>NUCLEOTIDE SEQUENCE [LARGE SCALE GENOMIC DNA]</scope>
    <source>
        <strain evidence="2 3">CN-1</strain>
    </source>
</reference>
<name>A0ABM7RGX7_9BACT</name>
<protein>
    <recommendedName>
        <fullName evidence="4">LEA14-like dessication related protein</fullName>
    </recommendedName>
</protein>
<evidence type="ECO:0000313" key="2">
    <source>
        <dbReference type="EMBL" id="BCX49510.1"/>
    </source>
</evidence>
<keyword evidence="3" id="KW-1185">Reference proteome</keyword>
<dbReference type="RefSeq" id="WP_338686138.1">
    <property type="nucleotide sequence ID" value="NZ_AP024702.1"/>
</dbReference>
<evidence type="ECO:0000313" key="3">
    <source>
        <dbReference type="Proteomes" id="UP001374893"/>
    </source>
</evidence>